<feature type="domain" description="Ionotropic glutamate receptor C-terminal" evidence="4">
    <location>
        <begin position="39"/>
        <end position="261"/>
    </location>
</feature>
<feature type="chain" id="PRO_5015933197" evidence="2">
    <location>
        <begin position="20"/>
        <end position="265"/>
    </location>
</feature>
<protein>
    <submittedName>
        <fullName evidence="5">Amino acid ABC transporter substrate-binding protein</fullName>
    </submittedName>
</protein>
<keyword evidence="6" id="KW-1185">Reference proteome</keyword>
<dbReference type="Proteomes" id="UP000244896">
    <property type="component" value="Chromosome"/>
</dbReference>
<sequence>MQIRLFSVLVALAASLLFAACGKNDSARTGASGSAQNQKIVVGLDDSFPPMGFRDEQHNIVGFDIDMAREAFKRMGCAVEFKPIDWNSKEAELSSKRIDVIWNGLTILEERKEKIAFTDPYMENHQVIVVSSKSPIRTKDALAGKVIGIQEGSSAIDAVKRDTKAFESFSEMKTYADNVTALMDLEIGRLDAVVVDEVVGRYYVAKKPENYVILWEHFGTEEYGIGVRKDDTDLLERLQNVLNEMKRDGTAVHISRAWFGGNVIK</sequence>
<gene>
    <name evidence="5" type="ORF">CKA38_09365</name>
</gene>
<dbReference type="Pfam" id="PF00497">
    <property type="entry name" value="SBP_bac_3"/>
    <property type="match status" value="1"/>
</dbReference>
<dbReference type="EMBL" id="CP023004">
    <property type="protein sequence ID" value="AWI09428.1"/>
    <property type="molecule type" value="Genomic_DNA"/>
</dbReference>
<dbReference type="GO" id="GO:0015276">
    <property type="term" value="F:ligand-gated monoatomic ion channel activity"/>
    <property type="evidence" value="ECO:0007669"/>
    <property type="project" value="InterPro"/>
</dbReference>
<evidence type="ECO:0000256" key="2">
    <source>
        <dbReference type="SAM" id="SignalP"/>
    </source>
</evidence>
<dbReference type="InterPro" id="IPR001320">
    <property type="entry name" value="Iontro_rcpt_C"/>
</dbReference>
<dbReference type="PANTHER" id="PTHR35936:SF34">
    <property type="entry name" value="ABC TRANSPORTER EXTRACELLULAR-BINDING PROTEIN YCKB-RELATED"/>
    <property type="match status" value="1"/>
</dbReference>
<name>A0A2U8E3H4_9BACT</name>
<evidence type="ECO:0000256" key="1">
    <source>
        <dbReference type="ARBA" id="ARBA00022729"/>
    </source>
</evidence>
<proteinExistence type="predicted"/>
<organism evidence="5 6">
    <name type="scientific">Ereboglobus luteus</name>
    <dbReference type="NCBI Taxonomy" id="1796921"/>
    <lineage>
        <taxon>Bacteria</taxon>
        <taxon>Pseudomonadati</taxon>
        <taxon>Verrucomicrobiota</taxon>
        <taxon>Opitutia</taxon>
        <taxon>Opitutales</taxon>
        <taxon>Opitutaceae</taxon>
        <taxon>Ereboglobus</taxon>
    </lineage>
</organism>
<dbReference type="SMART" id="SM00062">
    <property type="entry name" value="PBPb"/>
    <property type="match status" value="1"/>
</dbReference>
<dbReference type="InterPro" id="IPR001638">
    <property type="entry name" value="Solute-binding_3/MltF_N"/>
</dbReference>
<feature type="domain" description="Solute-binding protein family 3/N-terminal" evidence="3">
    <location>
        <begin position="39"/>
        <end position="262"/>
    </location>
</feature>
<dbReference type="GO" id="GO:0016020">
    <property type="term" value="C:membrane"/>
    <property type="evidence" value="ECO:0007669"/>
    <property type="project" value="InterPro"/>
</dbReference>
<dbReference type="AlphaFoldDB" id="A0A2U8E3H4"/>
<feature type="signal peptide" evidence="2">
    <location>
        <begin position="1"/>
        <end position="19"/>
    </location>
</feature>
<evidence type="ECO:0000313" key="6">
    <source>
        <dbReference type="Proteomes" id="UP000244896"/>
    </source>
</evidence>
<evidence type="ECO:0000313" key="5">
    <source>
        <dbReference type="EMBL" id="AWI09428.1"/>
    </source>
</evidence>
<dbReference type="Gene3D" id="3.40.190.10">
    <property type="entry name" value="Periplasmic binding protein-like II"/>
    <property type="match status" value="2"/>
</dbReference>
<dbReference type="CDD" id="cd00996">
    <property type="entry name" value="PBP2_AatB_like"/>
    <property type="match status" value="1"/>
</dbReference>
<dbReference type="PROSITE" id="PS51257">
    <property type="entry name" value="PROKAR_LIPOPROTEIN"/>
    <property type="match status" value="1"/>
</dbReference>
<accession>A0A2U8E3H4</accession>
<dbReference type="SUPFAM" id="SSF53850">
    <property type="entry name" value="Periplasmic binding protein-like II"/>
    <property type="match status" value="1"/>
</dbReference>
<evidence type="ECO:0000259" key="4">
    <source>
        <dbReference type="SMART" id="SM00079"/>
    </source>
</evidence>
<reference evidence="5 6" key="1">
    <citation type="journal article" date="2018" name="Syst. Appl. Microbiol.">
        <title>Ereboglobus luteus gen. nov. sp. nov. from cockroach guts, and new insights into the oxygen relationship of the genera Opitutus and Didymococcus (Verrucomicrobia: Opitutaceae).</title>
        <authorList>
            <person name="Tegtmeier D."/>
            <person name="Belitz A."/>
            <person name="Radek R."/>
            <person name="Heimerl T."/>
            <person name="Brune A."/>
        </authorList>
    </citation>
    <scope>NUCLEOTIDE SEQUENCE [LARGE SCALE GENOMIC DNA]</scope>
    <source>
        <strain evidence="5 6">Ho45</strain>
    </source>
</reference>
<dbReference type="KEGG" id="elut:CKA38_09365"/>
<dbReference type="PANTHER" id="PTHR35936">
    <property type="entry name" value="MEMBRANE-BOUND LYTIC MUREIN TRANSGLYCOSYLASE F"/>
    <property type="match status" value="1"/>
</dbReference>
<keyword evidence="1 2" id="KW-0732">Signal</keyword>
<dbReference type="SMART" id="SM00079">
    <property type="entry name" value="PBPe"/>
    <property type="match status" value="1"/>
</dbReference>
<dbReference type="OrthoDB" id="9774451at2"/>
<evidence type="ECO:0000259" key="3">
    <source>
        <dbReference type="SMART" id="SM00062"/>
    </source>
</evidence>